<evidence type="ECO:0000256" key="3">
    <source>
        <dbReference type="ARBA" id="ARBA00022989"/>
    </source>
</evidence>
<dbReference type="Gene3D" id="1.20.1250.20">
    <property type="entry name" value="MFS general substrate transporter like domains"/>
    <property type="match status" value="1"/>
</dbReference>
<dbReference type="Gramene" id="CDP16064">
    <property type="protein sequence ID" value="CDP16064"/>
    <property type="gene ID" value="GSCOC_T00017073001"/>
</dbReference>
<dbReference type="InterPro" id="IPR011527">
    <property type="entry name" value="ABC1_TM_dom"/>
</dbReference>
<comment type="subcellular location">
    <subcellularLocation>
        <location evidence="1">Membrane</location>
        <topology evidence="1">Multi-pass membrane protein</topology>
    </subcellularLocation>
</comment>
<dbReference type="STRING" id="49390.A0A068V6B0"/>
<comment type="similarity">
    <text evidence="5">Belongs to the major facilitator superfamily. Phosphate:H(+) symporter (TC 2.A.1.9) family.</text>
</comment>
<dbReference type="InParanoid" id="A0A068V6B0"/>
<organism evidence="9 10">
    <name type="scientific">Coffea canephora</name>
    <name type="common">Robusta coffee</name>
    <dbReference type="NCBI Taxonomy" id="49390"/>
    <lineage>
        <taxon>Eukaryota</taxon>
        <taxon>Viridiplantae</taxon>
        <taxon>Streptophyta</taxon>
        <taxon>Embryophyta</taxon>
        <taxon>Tracheophyta</taxon>
        <taxon>Spermatophyta</taxon>
        <taxon>Magnoliopsida</taxon>
        <taxon>eudicotyledons</taxon>
        <taxon>Gunneridae</taxon>
        <taxon>Pentapetalae</taxon>
        <taxon>asterids</taxon>
        <taxon>lamiids</taxon>
        <taxon>Gentianales</taxon>
        <taxon>Rubiaceae</taxon>
        <taxon>Ixoroideae</taxon>
        <taxon>Gardenieae complex</taxon>
        <taxon>Bertiereae - Coffeeae clade</taxon>
        <taxon>Coffeeae</taxon>
        <taxon>Coffea</taxon>
    </lineage>
</organism>
<dbReference type="AlphaFoldDB" id="A0A068V6B0"/>
<evidence type="ECO:0000256" key="5">
    <source>
        <dbReference type="ARBA" id="ARBA00044504"/>
    </source>
</evidence>
<feature type="domain" description="ABC transmembrane type-1" evidence="8">
    <location>
        <begin position="131"/>
        <end position="268"/>
    </location>
</feature>
<dbReference type="Pfam" id="PF00664">
    <property type="entry name" value="ABC_membrane"/>
    <property type="match status" value="1"/>
</dbReference>
<keyword evidence="4 7" id="KW-0472">Membrane</keyword>
<dbReference type="PhylomeDB" id="A0A068V6B0"/>
<feature type="transmembrane region" description="Helical" evidence="7">
    <location>
        <begin position="244"/>
        <end position="267"/>
    </location>
</feature>
<protein>
    <recommendedName>
        <fullName evidence="8">ABC transmembrane type-1 domain-containing protein</fullName>
    </recommendedName>
</protein>
<evidence type="ECO:0000256" key="1">
    <source>
        <dbReference type="ARBA" id="ARBA00004141"/>
    </source>
</evidence>
<dbReference type="OrthoDB" id="1898501at2759"/>
<dbReference type="InterPro" id="IPR036259">
    <property type="entry name" value="MFS_trans_sf"/>
</dbReference>
<feature type="transmembrane region" description="Helical" evidence="7">
    <location>
        <begin position="37"/>
        <end position="61"/>
    </location>
</feature>
<dbReference type="Gene3D" id="1.20.1560.10">
    <property type="entry name" value="ABC transporter type 1, transmembrane domain"/>
    <property type="match status" value="1"/>
</dbReference>
<dbReference type="InterPro" id="IPR036640">
    <property type="entry name" value="ABC1_TM_sf"/>
</dbReference>
<feature type="transmembrane region" description="Helical" evidence="7">
    <location>
        <begin position="102"/>
        <end position="127"/>
    </location>
</feature>
<name>A0A068V6B0_COFCA</name>
<feature type="transmembrane region" description="Helical" evidence="7">
    <location>
        <begin position="169"/>
        <end position="187"/>
    </location>
</feature>
<dbReference type="SUPFAM" id="SSF90123">
    <property type="entry name" value="ABC transporter transmembrane region"/>
    <property type="match status" value="1"/>
</dbReference>
<feature type="transmembrane region" description="Helical" evidence="7">
    <location>
        <begin position="133"/>
        <end position="157"/>
    </location>
</feature>
<dbReference type="EMBL" id="HG739199">
    <property type="protein sequence ID" value="CDP16064.1"/>
    <property type="molecule type" value="Genomic_DNA"/>
</dbReference>
<dbReference type="PANTHER" id="PTHR24222">
    <property type="entry name" value="ABC TRANSPORTER B FAMILY"/>
    <property type="match status" value="1"/>
</dbReference>
<keyword evidence="10" id="KW-1185">Reference proteome</keyword>
<sequence length="290" mass="32321">MQDARNRLSNTCTKDGSFDRQGKPAIKEKTGGWRSGMLLLGLAAIAFTGVEVNMVLFAMSVLRQSNADAPNTFSRWMGTLNICVLIGAFLSDSYMGRYVTCVAFQTIMFSGYFLFSIHFGLLLPVIGKKKSTINFFCLMQMAHFVHHIFTFICDYTVAFLRSWKISRAIFAVTPLTMFCGIAFKAIYGGLAVKEEDSYCRASSIAEQAISSIRTVFSFVAEDLLAEKYVDVLDKSVPLGIKIGFAKGVGIGVIYLVTYATWALAFWYGDLMISTNFVHRWNQLKIDGVFV</sequence>
<dbReference type="PANTHER" id="PTHR24222:SF84">
    <property type="entry name" value="ABC TRANSPORTER DOMAIN-CONTAINING PROTEIN"/>
    <property type="match status" value="1"/>
</dbReference>
<proteinExistence type="inferred from homology"/>
<dbReference type="GO" id="GO:0005524">
    <property type="term" value="F:ATP binding"/>
    <property type="evidence" value="ECO:0007669"/>
    <property type="project" value="InterPro"/>
</dbReference>
<evidence type="ECO:0000259" key="8">
    <source>
        <dbReference type="PROSITE" id="PS50929"/>
    </source>
</evidence>
<evidence type="ECO:0000256" key="7">
    <source>
        <dbReference type="SAM" id="Phobius"/>
    </source>
</evidence>
<dbReference type="PROSITE" id="PS50929">
    <property type="entry name" value="ABC_TM1F"/>
    <property type="match status" value="1"/>
</dbReference>
<evidence type="ECO:0000256" key="6">
    <source>
        <dbReference type="SAM" id="MobiDB-lite"/>
    </source>
</evidence>
<evidence type="ECO:0000313" key="9">
    <source>
        <dbReference type="EMBL" id="CDP16064.1"/>
    </source>
</evidence>
<feature type="transmembrane region" description="Helical" evidence="7">
    <location>
        <begin position="73"/>
        <end position="90"/>
    </location>
</feature>
<evidence type="ECO:0000313" key="10">
    <source>
        <dbReference type="Proteomes" id="UP000295252"/>
    </source>
</evidence>
<feature type="region of interest" description="Disordered" evidence="6">
    <location>
        <begin position="1"/>
        <end position="22"/>
    </location>
</feature>
<accession>A0A068V6B0</accession>
<evidence type="ECO:0000256" key="4">
    <source>
        <dbReference type="ARBA" id="ARBA00023136"/>
    </source>
</evidence>
<keyword evidence="2 7" id="KW-0812">Transmembrane</keyword>
<reference evidence="10" key="1">
    <citation type="journal article" date="2014" name="Science">
        <title>The coffee genome provides insight into the convergent evolution of caffeine biosynthesis.</title>
        <authorList>
            <person name="Denoeud F."/>
            <person name="Carretero-Paulet L."/>
            <person name="Dereeper A."/>
            <person name="Droc G."/>
            <person name="Guyot R."/>
            <person name="Pietrella M."/>
            <person name="Zheng C."/>
            <person name="Alberti A."/>
            <person name="Anthony F."/>
            <person name="Aprea G."/>
            <person name="Aury J.M."/>
            <person name="Bento P."/>
            <person name="Bernard M."/>
            <person name="Bocs S."/>
            <person name="Campa C."/>
            <person name="Cenci A."/>
            <person name="Combes M.C."/>
            <person name="Crouzillat D."/>
            <person name="Da Silva C."/>
            <person name="Daddiego L."/>
            <person name="De Bellis F."/>
            <person name="Dussert S."/>
            <person name="Garsmeur O."/>
            <person name="Gayraud T."/>
            <person name="Guignon V."/>
            <person name="Jahn K."/>
            <person name="Jamilloux V."/>
            <person name="Joet T."/>
            <person name="Labadie K."/>
            <person name="Lan T."/>
            <person name="Leclercq J."/>
            <person name="Lepelley M."/>
            <person name="Leroy T."/>
            <person name="Li L.T."/>
            <person name="Librado P."/>
            <person name="Lopez L."/>
            <person name="Munoz A."/>
            <person name="Noel B."/>
            <person name="Pallavicini A."/>
            <person name="Perrotta G."/>
            <person name="Poncet V."/>
            <person name="Pot D."/>
            <person name="Priyono X."/>
            <person name="Rigoreau M."/>
            <person name="Rouard M."/>
            <person name="Rozas J."/>
            <person name="Tranchant-Dubreuil C."/>
            <person name="VanBuren R."/>
            <person name="Zhang Q."/>
            <person name="Andrade A.C."/>
            <person name="Argout X."/>
            <person name="Bertrand B."/>
            <person name="de Kochko A."/>
            <person name="Graziosi G."/>
            <person name="Henry R.J."/>
            <person name="Jayarama X."/>
            <person name="Ming R."/>
            <person name="Nagai C."/>
            <person name="Rounsley S."/>
            <person name="Sankoff D."/>
            <person name="Giuliano G."/>
            <person name="Albert V.A."/>
            <person name="Wincker P."/>
            <person name="Lashermes P."/>
        </authorList>
    </citation>
    <scope>NUCLEOTIDE SEQUENCE [LARGE SCALE GENOMIC DNA]</scope>
    <source>
        <strain evidence="10">cv. DH200-94</strain>
    </source>
</reference>
<dbReference type="InterPro" id="IPR039421">
    <property type="entry name" value="Type_1_exporter"/>
</dbReference>
<dbReference type="Proteomes" id="UP000295252">
    <property type="component" value="Chromosome VII"/>
</dbReference>
<dbReference type="GO" id="GO:0005886">
    <property type="term" value="C:plasma membrane"/>
    <property type="evidence" value="ECO:0007669"/>
    <property type="project" value="TreeGrafter"/>
</dbReference>
<evidence type="ECO:0000256" key="2">
    <source>
        <dbReference type="ARBA" id="ARBA00022692"/>
    </source>
</evidence>
<keyword evidence="3 7" id="KW-1133">Transmembrane helix</keyword>
<gene>
    <name evidence="9" type="ORF">GSCOC_T00017073001</name>
</gene>
<dbReference type="GO" id="GO:0140359">
    <property type="term" value="F:ABC-type transporter activity"/>
    <property type="evidence" value="ECO:0007669"/>
    <property type="project" value="InterPro"/>
</dbReference>